<name>A0A2U2BVZ8_9PROT</name>
<dbReference type="EMBL" id="QEXV01000001">
    <property type="protein sequence ID" value="PWE18196.1"/>
    <property type="molecule type" value="Genomic_DNA"/>
</dbReference>
<protein>
    <recommendedName>
        <fullName evidence="8">Porphobilinogen deaminase</fullName>
        <shortName evidence="8">PBG</shortName>
        <ecNumber evidence="8">2.5.1.61</ecNumber>
    </recommendedName>
    <alternativeName>
        <fullName evidence="8">Hydroxymethylbilane synthase</fullName>
        <shortName evidence="8">HMBS</shortName>
    </alternativeName>
    <alternativeName>
        <fullName evidence="8">Pre-uroporphyrinogen synthase</fullName>
    </alternativeName>
</protein>
<evidence type="ECO:0000256" key="7">
    <source>
        <dbReference type="ARBA" id="ARBA00048169"/>
    </source>
</evidence>
<dbReference type="SUPFAM" id="SSF53850">
    <property type="entry name" value="Periplasmic binding protein-like II"/>
    <property type="match status" value="1"/>
</dbReference>
<dbReference type="PANTHER" id="PTHR11557:SF0">
    <property type="entry name" value="PORPHOBILINOGEN DEAMINASE"/>
    <property type="match status" value="1"/>
</dbReference>
<dbReference type="GO" id="GO:0005737">
    <property type="term" value="C:cytoplasm"/>
    <property type="evidence" value="ECO:0007669"/>
    <property type="project" value="UniProtKB-UniRule"/>
</dbReference>
<feature type="domain" description="Porphobilinogen deaminase N-terminal" evidence="9">
    <location>
        <begin position="8"/>
        <end position="218"/>
    </location>
</feature>
<comment type="miscellaneous">
    <text evidence="8">The porphobilinogen subunits are added to the dipyrromethane group.</text>
</comment>
<evidence type="ECO:0000256" key="3">
    <source>
        <dbReference type="ARBA" id="ARBA00005638"/>
    </source>
</evidence>
<comment type="caution">
    <text evidence="11">The sequence shown here is derived from an EMBL/GenBank/DDBJ whole genome shotgun (WGS) entry which is preliminary data.</text>
</comment>
<dbReference type="RefSeq" id="WP_109251470.1">
    <property type="nucleotide sequence ID" value="NZ_QEXV01000001.1"/>
</dbReference>
<dbReference type="PRINTS" id="PR00151">
    <property type="entry name" value="PORPHBDMNASE"/>
</dbReference>
<reference evidence="12" key="1">
    <citation type="submission" date="2018-05" db="EMBL/GenBank/DDBJ databases">
        <authorList>
            <person name="Liu B.-T."/>
        </authorList>
    </citation>
    <scope>NUCLEOTIDE SEQUENCE [LARGE SCALE GENOMIC DNA]</scope>
    <source>
        <strain evidence="12">WD6-1</strain>
    </source>
</reference>
<dbReference type="GO" id="GO:0006782">
    <property type="term" value="P:protoporphyrinogen IX biosynthetic process"/>
    <property type="evidence" value="ECO:0007669"/>
    <property type="project" value="UniProtKB-UniRule"/>
</dbReference>
<dbReference type="InterPro" id="IPR036803">
    <property type="entry name" value="Porphobilinogen_deaminase_C_sf"/>
</dbReference>
<feature type="modified residue" description="S-(dipyrrolylmethanemethyl)cysteine" evidence="8">
    <location>
        <position position="247"/>
    </location>
</feature>
<dbReference type="PANTHER" id="PTHR11557">
    <property type="entry name" value="PORPHOBILINOGEN DEAMINASE"/>
    <property type="match status" value="1"/>
</dbReference>
<dbReference type="Gene3D" id="3.40.190.10">
    <property type="entry name" value="Periplasmic binding protein-like II"/>
    <property type="match status" value="2"/>
</dbReference>
<evidence type="ECO:0000256" key="5">
    <source>
        <dbReference type="ARBA" id="ARBA00022679"/>
    </source>
</evidence>
<comment type="subunit">
    <text evidence="4 8">Monomer.</text>
</comment>
<comment type="function">
    <text evidence="1 8">Tetrapolymerization of the monopyrrole PBG into the hydroxymethylbilane pre-uroporphyrinogen in several discrete steps.</text>
</comment>
<dbReference type="SUPFAM" id="SSF54782">
    <property type="entry name" value="Porphobilinogen deaminase (hydroxymethylbilane synthase), C-terminal domain"/>
    <property type="match status" value="1"/>
</dbReference>
<dbReference type="Proteomes" id="UP000245168">
    <property type="component" value="Unassembled WGS sequence"/>
</dbReference>
<proteinExistence type="inferred from homology"/>
<keyword evidence="12" id="KW-1185">Reference proteome</keyword>
<dbReference type="EC" id="2.5.1.61" evidence="8"/>
<comment type="pathway">
    <text evidence="2">Porphyrin-containing compound metabolism; protoporphyrin-IX biosynthesis; coproporphyrinogen-III from 5-aminolevulinate: step 2/4.</text>
</comment>
<sequence length="322" mass="33670">MSPAPQPIATRTSPLALAQARLVQQRLAAVWDVADAEAAFPILGLTTTGDRITDRALLEAGGKGLFTKELERALMDGEASFAVHSMKDVPARLPDGLEIACVLEREDPRDVLLAAGDAARVADLPEGARLGTASIRRQAQAMHLRPDLEPVLLRGNVDTRLSKLAAGEVDATFLARAGLRRLGRDEAERPALAPEEMLPAPAQGAIGIEIRADDEAARQALAPLNDLPSAACVAAERAFLAALDGSCRTPIAAYATLDGATLFLRGEALTPDGSHKWADAARIALPEIETGAAARIGKRLGEQVAAAGGETLRRAIAESGGT</sequence>
<gene>
    <name evidence="8" type="primary">hemC</name>
    <name evidence="11" type="ORF">DDZ18_00880</name>
</gene>
<dbReference type="Pfam" id="PF01379">
    <property type="entry name" value="Porphobil_deam"/>
    <property type="match status" value="1"/>
</dbReference>
<dbReference type="PIRSF" id="PIRSF001438">
    <property type="entry name" value="4pyrrol_synth_OHMeBilane_synth"/>
    <property type="match status" value="1"/>
</dbReference>
<dbReference type="InterPro" id="IPR022418">
    <property type="entry name" value="Porphobilinogen_deaminase_C"/>
</dbReference>
<evidence type="ECO:0000259" key="10">
    <source>
        <dbReference type="Pfam" id="PF03900"/>
    </source>
</evidence>
<comment type="cofactor">
    <cofactor evidence="8">
        <name>dipyrromethane</name>
        <dbReference type="ChEBI" id="CHEBI:60342"/>
    </cofactor>
    <text evidence="8">Binds 1 dipyrromethane group covalently.</text>
</comment>
<evidence type="ECO:0000256" key="1">
    <source>
        <dbReference type="ARBA" id="ARBA00002869"/>
    </source>
</evidence>
<evidence type="ECO:0000256" key="4">
    <source>
        <dbReference type="ARBA" id="ARBA00011245"/>
    </source>
</evidence>
<accession>A0A2U2BVZ8</accession>
<keyword evidence="5 8" id="KW-0808">Transferase</keyword>
<evidence type="ECO:0000313" key="11">
    <source>
        <dbReference type="EMBL" id="PWE18196.1"/>
    </source>
</evidence>
<dbReference type="HAMAP" id="MF_00260">
    <property type="entry name" value="Porphobil_deam"/>
    <property type="match status" value="1"/>
</dbReference>
<dbReference type="Gene3D" id="3.30.160.40">
    <property type="entry name" value="Porphobilinogen deaminase, C-terminal domain"/>
    <property type="match status" value="1"/>
</dbReference>
<dbReference type="UniPathway" id="UPA00251">
    <property type="reaction ID" value="UER00319"/>
</dbReference>
<dbReference type="OrthoDB" id="9810298at2"/>
<organism evidence="11 12">
    <name type="scientific">Marinicauda salina</name>
    <dbReference type="NCBI Taxonomy" id="2135793"/>
    <lineage>
        <taxon>Bacteria</taxon>
        <taxon>Pseudomonadati</taxon>
        <taxon>Pseudomonadota</taxon>
        <taxon>Alphaproteobacteria</taxon>
        <taxon>Maricaulales</taxon>
        <taxon>Maricaulaceae</taxon>
        <taxon>Marinicauda</taxon>
    </lineage>
</organism>
<evidence type="ECO:0000259" key="9">
    <source>
        <dbReference type="Pfam" id="PF01379"/>
    </source>
</evidence>
<feature type="domain" description="Porphobilinogen deaminase C-terminal" evidence="10">
    <location>
        <begin position="231"/>
        <end position="304"/>
    </location>
</feature>
<dbReference type="InterPro" id="IPR022419">
    <property type="entry name" value="Porphobilin_deaminase_cofac_BS"/>
</dbReference>
<evidence type="ECO:0000256" key="6">
    <source>
        <dbReference type="ARBA" id="ARBA00023244"/>
    </source>
</evidence>
<keyword evidence="6 8" id="KW-0627">Porphyrin biosynthesis</keyword>
<dbReference type="PROSITE" id="PS00533">
    <property type="entry name" value="PORPHOBILINOGEN_DEAM"/>
    <property type="match status" value="1"/>
</dbReference>
<comment type="similarity">
    <text evidence="3 8">Belongs to the HMBS family.</text>
</comment>
<dbReference type="AlphaFoldDB" id="A0A2U2BVZ8"/>
<dbReference type="GO" id="GO:0004418">
    <property type="term" value="F:hydroxymethylbilane synthase activity"/>
    <property type="evidence" value="ECO:0007669"/>
    <property type="project" value="UniProtKB-UniRule"/>
</dbReference>
<comment type="catalytic activity">
    <reaction evidence="7 8">
        <text>4 porphobilinogen + H2O = hydroxymethylbilane + 4 NH4(+)</text>
        <dbReference type="Rhea" id="RHEA:13185"/>
        <dbReference type="ChEBI" id="CHEBI:15377"/>
        <dbReference type="ChEBI" id="CHEBI:28938"/>
        <dbReference type="ChEBI" id="CHEBI:57845"/>
        <dbReference type="ChEBI" id="CHEBI:58126"/>
        <dbReference type="EC" id="2.5.1.61"/>
    </reaction>
</comment>
<dbReference type="Pfam" id="PF03900">
    <property type="entry name" value="Porphobil_deamC"/>
    <property type="match status" value="1"/>
</dbReference>
<dbReference type="NCBIfam" id="TIGR00212">
    <property type="entry name" value="hemC"/>
    <property type="match status" value="1"/>
</dbReference>
<evidence type="ECO:0000313" key="12">
    <source>
        <dbReference type="Proteomes" id="UP000245168"/>
    </source>
</evidence>
<evidence type="ECO:0000256" key="2">
    <source>
        <dbReference type="ARBA" id="ARBA00004735"/>
    </source>
</evidence>
<dbReference type="InterPro" id="IPR000860">
    <property type="entry name" value="HemC"/>
</dbReference>
<dbReference type="FunFam" id="3.40.190.10:FF:000005">
    <property type="entry name" value="Porphobilinogen deaminase"/>
    <property type="match status" value="1"/>
</dbReference>
<dbReference type="InterPro" id="IPR022417">
    <property type="entry name" value="Porphobilin_deaminase_N"/>
</dbReference>
<evidence type="ECO:0000256" key="8">
    <source>
        <dbReference type="HAMAP-Rule" id="MF_00260"/>
    </source>
</evidence>